<organism evidence="1 2">
    <name type="scientific">Actinomadura rugatobispora</name>
    <dbReference type="NCBI Taxonomy" id="1994"/>
    <lineage>
        <taxon>Bacteria</taxon>
        <taxon>Bacillati</taxon>
        <taxon>Actinomycetota</taxon>
        <taxon>Actinomycetes</taxon>
        <taxon>Streptosporangiales</taxon>
        <taxon>Thermomonosporaceae</taxon>
        <taxon>Actinomadura</taxon>
    </lineage>
</organism>
<keyword evidence="1" id="KW-0808">Transferase</keyword>
<dbReference type="InterPro" id="IPR006764">
    <property type="entry name" value="SAM_dep_MeTrfase_SAV2177_type"/>
</dbReference>
<keyword evidence="1" id="KW-0489">Methyltransferase</keyword>
<dbReference type="RefSeq" id="WP_378293125.1">
    <property type="nucleotide sequence ID" value="NZ_JBHSON010000177.1"/>
</dbReference>
<dbReference type="PIRSF" id="PIRSF017393">
    <property type="entry name" value="MTase_SAV2177"/>
    <property type="match status" value="1"/>
</dbReference>
<dbReference type="Proteomes" id="UP001596074">
    <property type="component" value="Unassembled WGS sequence"/>
</dbReference>
<dbReference type="EMBL" id="JBHSON010000177">
    <property type="protein sequence ID" value="MFC5754735.1"/>
    <property type="molecule type" value="Genomic_DNA"/>
</dbReference>
<proteinExistence type="predicted"/>
<accession>A0ABW1AJP8</accession>
<dbReference type="EC" id="2.1.1.-" evidence="1"/>
<keyword evidence="2" id="KW-1185">Reference proteome</keyword>
<evidence type="ECO:0000313" key="1">
    <source>
        <dbReference type="EMBL" id="MFC5754735.1"/>
    </source>
</evidence>
<comment type="caution">
    <text evidence="1">The sequence shown here is derived from an EMBL/GenBank/DDBJ whole genome shotgun (WGS) entry which is preliminary data.</text>
</comment>
<protein>
    <submittedName>
        <fullName evidence="1">SAM-dependent methyltransferase</fullName>
        <ecNumber evidence="1">2.1.1.-</ecNumber>
    </submittedName>
</protein>
<dbReference type="Pfam" id="PF04672">
    <property type="entry name" value="Methyltransf_19"/>
    <property type="match status" value="1"/>
</dbReference>
<gene>
    <name evidence="1" type="ORF">ACFPZN_54760</name>
</gene>
<name>A0ABW1AJP8_9ACTN</name>
<reference evidence="2" key="1">
    <citation type="journal article" date="2019" name="Int. J. Syst. Evol. Microbiol.">
        <title>The Global Catalogue of Microorganisms (GCM) 10K type strain sequencing project: providing services to taxonomists for standard genome sequencing and annotation.</title>
        <authorList>
            <consortium name="The Broad Institute Genomics Platform"/>
            <consortium name="The Broad Institute Genome Sequencing Center for Infectious Disease"/>
            <person name="Wu L."/>
            <person name="Ma J."/>
        </authorList>
    </citation>
    <scope>NUCLEOTIDE SEQUENCE [LARGE SCALE GENOMIC DNA]</scope>
    <source>
        <strain evidence="2">KCTC 42087</strain>
    </source>
</reference>
<dbReference type="SUPFAM" id="SSF53335">
    <property type="entry name" value="S-adenosyl-L-methionine-dependent methyltransferases"/>
    <property type="match status" value="1"/>
</dbReference>
<dbReference type="GO" id="GO:0008168">
    <property type="term" value="F:methyltransferase activity"/>
    <property type="evidence" value="ECO:0007669"/>
    <property type="project" value="UniProtKB-KW"/>
</dbReference>
<dbReference type="InterPro" id="IPR029063">
    <property type="entry name" value="SAM-dependent_MTases_sf"/>
</dbReference>
<dbReference type="GO" id="GO:0032259">
    <property type="term" value="P:methylation"/>
    <property type="evidence" value="ECO:0007669"/>
    <property type="project" value="UniProtKB-KW"/>
</dbReference>
<sequence>MVAEEPADLRTGRPHPARIYDYLLGGKENYPADRLAAEEIGRGWAGLRDSMRANRRFMRRVVRHLAVEEGIRQFLDVGTGLPTPPNLHEVAQGAAPESRVVYVDNDPVVLVHARALLTSGRPEGRVACLDADVRDPEAILSAPELRDTLDLDRPVALSLIAILQYVVDDGVAKRVIDRLMEPLPAGSVLALSAVTADSAPEQVARGVAAFSTCGIPLKARNKAEVEGLFDGLDLLPPGVVLVHHWRPDDDAAVESDAHVHLYGGVARKV</sequence>
<evidence type="ECO:0000313" key="2">
    <source>
        <dbReference type="Proteomes" id="UP001596074"/>
    </source>
</evidence>
<dbReference type="Gene3D" id="3.40.50.150">
    <property type="entry name" value="Vaccinia Virus protein VP39"/>
    <property type="match status" value="1"/>
</dbReference>